<comment type="caution">
    <text evidence="5">The sequence shown here is derived from an EMBL/GenBank/DDBJ whole genome shotgun (WGS) entry which is preliminary data.</text>
</comment>
<dbReference type="Gene3D" id="3.40.800.10">
    <property type="entry name" value="Ureohydrolase domain"/>
    <property type="match status" value="1"/>
</dbReference>
<dbReference type="AlphaFoldDB" id="A0A0F0KUE1"/>
<dbReference type="PANTHER" id="PTHR11358">
    <property type="entry name" value="ARGINASE/AGMATINASE"/>
    <property type="match status" value="1"/>
</dbReference>
<dbReference type="EMBL" id="JYIU01000035">
    <property type="protein sequence ID" value="KJL23705.1"/>
    <property type="molecule type" value="Genomic_DNA"/>
</dbReference>
<dbReference type="InterPro" id="IPR006035">
    <property type="entry name" value="Ureohydrolase"/>
</dbReference>
<accession>A0A0F0KUE1</accession>
<name>A0A0F0KUE1_9MICO</name>
<keyword evidence="1 3" id="KW-0479">Metal-binding</keyword>
<feature type="binding site" evidence="3">
    <location>
        <position position="240"/>
    </location>
    <ligand>
        <name>Mn(2+)</name>
        <dbReference type="ChEBI" id="CHEBI:29035"/>
        <label>1</label>
    </ligand>
</feature>
<dbReference type="EC" id="3.5.3.22" evidence="5"/>
<evidence type="ECO:0000256" key="2">
    <source>
        <dbReference type="ARBA" id="ARBA00022801"/>
    </source>
</evidence>
<dbReference type="SUPFAM" id="SSF52768">
    <property type="entry name" value="Arginase/deacetylase"/>
    <property type="match status" value="1"/>
</dbReference>
<keyword evidence="6" id="KW-1185">Reference proteome</keyword>
<comment type="similarity">
    <text evidence="4">Belongs to the arginase family.</text>
</comment>
<dbReference type="PIRSF" id="PIRSF036979">
    <property type="entry name" value="Arginase"/>
    <property type="match status" value="1"/>
</dbReference>
<sequence>MFGTSDASTVTEMWLDSLEAGRSSEAILLGVPSDTGGGAVRGAAFGPIGVREALYASGPIDGFDLGDTFVLPHLLHDDLLNEATLTAAHEAVHGPTDLRLPVSPLSVAEYVAQRLGSMPNPAALFTIGGDHSVSGAVLPHLVASSVEDIALVVIDGHTDLEKSRYGLPLTYSSWVKYADTKVHLPAIVQIGSPDVPGVVRPSERLLLIGLDVAQDPVLVGDLVADWLAGLGVASIYLSIDIDATTHSQAPATGLPAPEGIDREVVLDLIARLGDRHSLRGGDVMEVAPPLSGSVAWQDEATCVTGAMYLRAMMATR</sequence>
<dbReference type="PANTHER" id="PTHR11358:SF26">
    <property type="entry name" value="GUANIDINO ACID HYDROLASE, MITOCHONDRIAL"/>
    <property type="match status" value="1"/>
</dbReference>
<feature type="binding site" evidence="3">
    <location>
        <position position="155"/>
    </location>
    <ligand>
        <name>Mn(2+)</name>
        <dbReference type="ChEBI" id="CHEBI:29035"/>
        <label>1</label>
    </ligand>
</feature>
<feature type="binding site" evidence="3">
    <location>
        <position position="159"/>
    </location>
    <ligand>
        <name>Mn(2+)</name>
        <dbReference type="ChEBI" id="CHEBI:29035"/>
        <label>1</label>
    </ligand>
</feature>
<organism evidence="5 6">
    <name type="scientific">Microbacterium foliorum</name>
    <dbReference type="NCBI Taxonomy" id="104336"/>
    <lineage>
        <taxon>Bacteria</taxon>
        <taxon>Bacillati</taxon>
        <taxon>Actinomycetota</taxon>
        <taxon>Actinomycetes</taxon>
        <taxon>Micrococcales</taxon>
        <taxon>Microbacteriaceae</taxon>
        <taxon>Microbacterium</taxon>
    </lineage>
</organism>
<dbReference type="PROSITE" id="PS51409">
    <property type="entry name" value="ARGINASE_2"/>
    <property type="match status" value="1"/>
</dbReference>
<reference evidence="5 6" key="1">
    <citation type="submission" date="2015-02" db="EMBL/GenBank/DDBJ databases">
        <title>Draft genome sequences of ten Microbacterium spp. with emphasis on heavy metal contaminated environments.</title>
        <authorList>
            <person name="Corretto E."/>
        </authorList>
    </citation>
    <scope>NUCLEOTIDE SEQUENCE [LARGE SCALE GENOMIC DNA]</scope>
    <source>
        <strain evidence="5 6">DSM 12966</strain>
    </source>
</reference>
<dbReference type="Proteomes" id="UP000033572">
    <property type="component" value="Unassembled WGS sequence"/>
</dbReference>
<dbReference type="GO" id="GO:0008783">
    <property type="term" value="F:agmatinase activity"/>
    <property type="evidence" value="ECO:0007669"/>
    <property type="project" value="TreeGrafter"/>
</dbReference>
<evidence type="ECO:0000256" key="4">
    <source>
        <dbReference type="PROSITE-ProRule" id="PRU00742"/>
    </source>
</evidence>
<gene>
    <name evidence="5" type="primary">pah</name>
    <name evidence="5" type="ORF">RN50_01045</name>
</gene>
<protein>
    <submittedName>
        <fullName evidence="5">Proclavaminate amidinohydrolase</fullName>
        <ecNumber evidence="5">3.5.3.22</ecNumber>
    </submittedName>
</protein>
<comment type="cofactor">
    <cofactor evidence="3">
        <name>Mn(2+)</name>
        <dbReference type="ChEBI" id="CHEBI:29035"/>
    </cofactor>
    <text evidence="3">Binds 2 manganese ions per subunit.</text>
</comment>
<keyword evidence="3" id="KW-0464">Manganese</keyword>
<keyword evidence="2 5" id="KW-0378">Hydrolase</keyword>
<dbReference type="Pfam" id="PF00491">
    <property type="entry name" value="Arginase"/>
    <property type="match status" value="1"/>
</dbReference>
<dbReference type="GO" id="GO:0033972">
    <property type="term" value="F:proclavaminate amidinohydrolase activity"/>
    <property type="evidence" value="ECO:0007669"/>
    <property type="project" value="UniProtKB-EC"/>
</dbReference>
<feature type="binding site" evidence="3">
    <location>
        <position position="131"/>
    </location>
    <ligand>
        <name>Mn(2+)</name>
        <dbReference type="ChEBI" id="CHEBI:29035"/>
        <label>1</label>
    </ligand>
</feature>
<evidence type="ECO:0000256" key="1">
    <source>
        <dbReference type="ARBA" id="ARBA00022723"/>
    </source>
</evidence>
<evidence type="ECO:0000313" key="5">
    <source>
        <dbReference type="EMBL" id="KJL23705.1"/>
    </source>
</evidence>
<proteinExistence type="inferred from homology"/>
<feature type="binding site" evidence="3">
    <location>
        <position position="157"/>
    </location>
    <ligand>
        <name>Mn(2+)</name>
        <dbReference type="ChEBI" id="CHEBI:29035"/>
        <label>1</label>
    </ligand>
</feature>
<dbReference type="GO" id="GO:0046872">
    <property type="term" value="F:metal ion binding"/>
    <property type="evidence" value="ECO:0007669"/>
    <property type="project" value="UniProtKB-KW"/>
</dbReference>
<feature type="binding site" evidence="3">
    <location>
        <position position="242"/>
    </location>
    <ligand>
        <name>Mn(2+)</name>
        <dbReference type="ChEBI" id="CHEBI:29035"/>
        <label>1</label>
    </ligand>
</feature>
<dbReference type="PATRIC" id="fig|104336.4.peg.1070"/>
<dbReference type="InterPro" id="IPR023696">
    <property type="entry name" value="Ureohydrolase_dom_sf"/>
</dbReference>
<evidence type="ECO:0000256" key="3">
    <source>
        <dbReference type="PIRSR" id="PIRSR036979-1"/>
    </source>
</evidence>
<evidence type="ECO:0000313" key="6">
    <source>
        <dbReference type="Proteomes" id="UP000033572"/>
    </source>
</evidence>
<dbReference type="GO" id="GO:0033389">
    <property type="term" value="P:putrescine biosynthetic process from arginine, via agmatine"/>
    <property type="evidence" value="ECO:0007669"/>
    <property type="project" value="TreeGrafter"/>
</dbReference>